<keyword evidence="2" id="KW-1185">Reference proteome</keyword>
<name>A0ABQ5NYY1_9ACTN</name>
<comment type="caution">
    <text evidence="1">The sequence shown here is derived from an EMBL/GenBank/DDBJ whole genome shotgun (WGS) entry which is preliminary data.</text>
</comment>
<protein>
    <submittedName>
        <fullName evidence="1">Uncharacterized protein</fullName>
    </submittedName>
</protein>
<reference evidence="1 2" key="1">
    <citation type="submission" date="2022-10" db="EMBL/GenBank/DDBJ databases">
        <title>Draft genome sequence of Streptomyces sp. YSPA8.</title>
        <authorList>
            <person name="Moriuchi R."/>
            <person name="Dohra H."/>
            <person name="Yamamura H."/>
            <person name="Kodani S."/>
        </authorList>
    </citation>
    <scope>NUCLEOTIDE SEQUENCE [LARGE SCALE GENOMIC DNA]</scope>
    <source>
        <strain evidence="1 2">YSPA8</strain>
    </source>
</reference>
<sequence length="152" mass="16490">MPGQALGREGGQSSGVVGNENARVGEVWYFALPVPHNSSSKPIDITSVEVKDIPNGLKLISYSAYDLDDTQGLPMLAKEGGAHTPAFAKLKNYANEPVTVAAGKESDIFYLAKLKITAPPEESARWCRFDYRQGGVKYTQTLDCEVELTVPK</sequence>
<proteinExistence type="predicted"/>
<dbReference type="RefSeq" id="WP_323447229.1">
    <property type="nucleotide sequence ID" value="NZ_BSBI01000004.1"/>
</dbReference>
<accession>A0ABQ5NYY1</accession>
<dbReference type="EMBL" id="BSBI01000004">
    <property type="protein sequence ID" value="GLF95166.1"/>
    <property type="molecule type" value="Genomic_DNA"/>
</dbReference>
<organism evidence="1 2">
    <name type="scientific">Streptomyces yaizuensis</name>
    <dbReference type="NCBI Taxonomy" id="2989713"/>
    <lineage>
        <taxon>Bacteria</taxon>
        <taxon>Bacillati</taxon>
        <taxon>Actinomycetota</taxon>
        <taxon>Actinomycetes</taxon>
        <taxon>Kitasatosporales</taxon>
        <taxon>Streptomycetaceae</taxon>
        <taxon>Streptomyces</taxon>
    </lineage>
</organism>
<evidence type="ECO:0000313" key="1">
    <source>
        <dbReference type="EMBL" id="GLF95166.1"/>
    </source>
</evidence>
<evidence type="ECO:0000313" key="2">
    <source>
        <dbReference type="Proteomes" id="UP001291653"/>
    </source>
</evidence>
<gene>
    <name evidence="1" type="ORF">SYYSPA8_12735</name>
</gene>
<dbReference type="Proteomes" id="UP001291653">
    <property type="component" value="Unassembled WGS sequence"/>
</dbReference>